<dbReference type="InterPro" id="IPR001806">
    <property type="entry name" value="Small_GTPase"/>
</dbReference>
<evidence type="ECO:0000256" key="3">
    <source>
        <dbReference type="SAM" id="SignalP"/>
    </source>
</evidence>
<proteinExistence type="inferred from homology"/>
<dbReference type="InterPro" id="IPR050209">
    <property type="entry name" value="Rab_GTPases_membrane_traffic"/>
</dbReference>
<sequence>MLSCHFLPLLQLLLSSCSCSSFCSCTSSSQAFLGMDRSSITVPKPPKRNVIRIKIISMGDAGCGKSCLIKRYCEEKFVSKYISTIGVDYGVKSVVVNNQQVKANFWDLAGGPEYFDVRNEFYRDAQGAILVFDVSNRSSFEALEAWVQEAYKHGAKDLQIAVCGNKCDSKSREVKPKEAQAWANKNGYLYFETSANSGENVAACFNDLFTAVVRNLPQR</sequence>
<organism evidence="4">
    <name type="scientific">Hanusia phi</name>
    <dbReference type="NCBI Taxonomy" id="3032"/>
    <lineage>
        <taxon>Eukaryota</taxon>
        <taxon>Cryptophyceae</taxon>
        <taxon>Pyrenomonadales</taxon>
        <taxon>Geminigeraceae</taxon>
        <taxon>Hanusia</taxon>
    </lineage>
</organism>
<comment type="subcellular location">
    <subcellularLocation>
        <location evidence="1">Plastid</location>
        <location evidence="1">Chloroplast</location>
    </subcellularLocation>
</comment>
<dbReference type="PANTHER" id="PTHR47979">
    <property type="entry name" value="DRAB11-RELATED"/>
    <property type="match status" value="1"/>
</dbReference>
<dbReference type="InterPro" id="IPR027417">
    <property type="entry name" value="P-loop_NTPase"/>
</dbReference>
<dbReference type="SUPFAM" id="SSF52540">
    <property type="entry name" value="P-loop containing nucleoside triphosphate hydrolases"/>
    <property type="match status" value="1"/>
</dbReference>
<dbReference type="PROSITE" id="PS51421">
    <property type="entry name" value="RAS"/>
    <property type="match status" value="1"/>
</dbReference>
<dbReference type="SMART" id="SM00175">
    <property type="entry name" value="RAB"/>
    <property type="match status" value="1"/>
</dbReference>
<feature type="signal peptide" evidence="3">
    <location>
        <begin position="1"/>
        <end position="19"/>
    </location>
</feature>
<keyword evidence="3" id="KW-0732">Signal</keyword>
<dbReference type="SMART" id="SM00173">
    <property type="entry name" value="RAS"/>
    <property type="match status" value="1"/>
</dbReference>
<dbReference type="PROSITE" id="PS51419">
    <property type="entry name" value="RAB"/>
    <property type="match status" value="1"/>
</dbReference>
<dbReference type="GO" id="GO:0003924">
    <property type="term" value="F:GTPase activity"/>
    <property type="evidence" value="ECO:0007669"/>
    <property type="project" value="InterPro"/>
</dbReference>
<gene>
    <name evidence="4" type="ORF">HPHI1048_LOCUS12522</name>
</gene>
<dbReference type="SMART" id="SM00174">
    <property type="entry name" value="RHO"/>
    <property type="match status" value="1"/>
</dbReference>
<accession>A0A7S0EKP0</accession>
<dbReference type="NCBIfam" id="TIGR00231">
    <property type="entry name" value="small_GTP"/>
    <property type="match status" value="1"/>
</dbReference>
<dbReference type="InterPro" id="IPR005225">
    <property type="entry name" value="Small_GTP-bd"/>
</dbReference>
<dbReference type="EMBL" id="HBEO01018350">
    <property type="protein sequence ID" value="CAD8487882.1"/>
    <property type="molecule type" value="Transcribed_RNA"/>
</dbReference>
<dbReference type="Pfam" id="PF00071">
    <property type="entry name" value="Ras"/>
    <property type="match status" value="1"/>
</dbReference>
<evidence type="ECO:0000256" key="2">
    <source>
        <dbReference type="ARBA" id="ARBA00006270"/>
    </source>
</evidence>
<evidence type="ECO:0008006" key="5">
    <source>
        <dbReference type="Google" id="ProtNLM"/>
    </source>
</evidence>
<dbReference type="Gene3D" id="3.40.50.300">
    <property type="entry name" value="P-loop containing nucleotide triphosphate hydrolases"/>
    <property type="match status" value="1"/>
</dbReference>
<dbReference type="PRINTS" id="PR00449">
    <property type="entry name" value="RASTRNSFRMNG"/>
</dbReference>
<feature type="chain" id="PRO_5031220254" description="RJL family GTPase" evidence="3">
    <location>
        <begin position="20"/>
        <end position="219"/>
    </location>
</feature>
<comment type="similarity">
    <text evidence="2">Belongs to the small GTPase superfamily. Rab family.</text>
</comment>
<dbReference type="SMART" id="SM00176">
    <property type="entry name" value="RAN"/>
    <property type="match status" value="1"/>
</dbReference>
<dbReference type="FunFam" id="3.40.50.300:FF:001329">
    <property type="entry name" value="Small GTP-binding protein, putative"/>
    <property type="match status" value="1"/>
</dbReference>
<dbReference type="AlphaFoldDB" id="A0A7S0EKP0"/>
<dbReference type="GO" id="GO:0009507">
    <property type="term" value="C:chloroplast"/>
    <property type="evidence" value="ECO:0007669"/>
    <property type="project" value="UniProtKB-SubCell"/>
</dbReference>
<dbReference type="GO" id="GO:0005525">
    <property type="term" value="F:GTP binding"/>
    <property type="evidence" value="ECO:0007669"/>
    <property type="project" value="InterPro"/>
</dbReference>
<evidence type="ECO:0000313" key="4">
    <source>
        <dbReference type="EMBL" id="CAD8487882.1"/>
    </source>
</evidence>
<name>A0A7S0EKP0_9CRYP</name>
<reference evidence="4" key="1">
    <citation type="submission" date="2021-01" db="EMBL/GenBank/DDBJ databases">
        <authorList>
            <person name="Corre E."/>
            <person name="Pelletier E."/>
            <person name="Niang G."/>
            <person name="Scheremetjew M."/>
            <person name="Finn R."/>
            <person name="Kale V."/>
            <person name="Holt S."/>
            <person name="Cochrane G."/>
            <person name="Meng A."/>
            <person name="Brown T."/>
            <person name="Cohen L."/>
        </authorList>
    </citation>
    <scope>NUCLEOTIDE SEQUENCE</scope>
    <source>
        <strain evidence="4">CCMP325</strain>
    </source>
</reference>
<evidence type="ECO:0000256" key="1">
    <source>
        <dbReference type="ARBA" id="ARBA00004229"/>
    </source>
</evidence>
<protein>
    <recommendedName>
        <fullName evidence="5">RJL family GTPase</fullName>
    </recommendedName>
</protein>